<protein>
    <submittedName>
        <fullName evidence="1">Uncharacterized protein</fullName>
    </submittedName>
</protein>
<dbReference type="EMBL" id="QNVV01000009">
    <property type="protein sequence ID" value="REC47248.1"/>
    <property type="molecule type" value="Genomic_DNA"/>
</dbReference>
<keyword evidence="2" id="KW-1185">Reference proteome</keyword>
<dbReference type="AlphaFoldDB" id="A0A3D9B1P1"/>
<reference evidence="1 2" key="1">
    <citation type="submission" date="2018-06" db="EMBL/GenBank/DDBJ databases">
        <title>Novel Chryseobacterium species.</title>
        <authorList>
            <person name="Newman J."/>
            <person name="Hugo C."/>
            <person name="Oosthuizen L."/>
            <person name="Charimba G."/>
        </authorList>
    </citation>
    <scope>NUCLEOTIDE SEQUENCE [LARGE SCALE GENOMIC DNA]</scope>
    <source>
        <strain evidence="1 2">7_F195</strain>
    </source>
</reference>
<evidence type="ECO:0000313" key="2">
    <source>
        <dbReference type="Proteomes" id="UP000256257"/>
    </source>
</evidence>
<sequence>MITMETKCTSKFKKLSRKEQLNIIAGDISINNGGNDDGTGAGGTNNGGGSGNVINPCLVKVTKCLSYNRCTQQDVPLC</sequence>
<evidence type="ECO:0000313" key="1">
    <source>
        <dbReference type="EMBL" id="REC47248.1"/>
    </source>
</evidence>
<accession>A0A3D9B1P1</accession>
<comment type="caution">
    <text evidence="1">The sequence shown here is derived from an EMBL/GenBank/DDBJ whole genome shotgun (WGS) entry which is preliminary data.</text>
</comment>
<proteinExistence type="predicted"/>
<gene>
    <name evidence="1" type="ORF">DRF67_11545</name>
</gene>
<dbReference type="Proteomes" id="UP000256257">
    <property type="component" value="Unassembled WGS sequence"/>
</dbReference>
<name>A0A3D9B1P1_9FLAO</name>
<organism evidence="1 2">
    <name type="scientific">Chryseobacterium pennipullorum</name>
    <dbReference type="NCBI Taxonomy" id="2258963"/>
    <lineage>
        <taxon>Bacteria</taxon>
        <taxon>Pseudomonadati</taxon>
        <taxon>Bacteroidota</taxon>
        <taxon>Flavobacteriia</taxon>
        <taxon>Flavobacteriales</taxon>
        <taxon>Weeksellaceae</taxon>
        <taxon>Chryseobacterium group</taxon>
        <taxon>Chryseobacterium</taxon>
    </lineage>
</organism>